<dbReference type="GO" id="GO:0006571">
    <property type="term" value="P:tyrosine biosynthetic process"/>
    <property type="evidence" value="ECO:0007669"/>
    <property type="project" value="UniProtKB-UniPathway"/>
</dbReference>
<evidence type="ECO:0000256" key="7">
    <source>
        <dbReference type="ARBA" id="ARBA00023002"/>
    </source>
</evidence>
<dbReference type="Gene3D" id="3.40.50.720">
    <property type="entry name" value="NAD(P)-binding Rossmann-like Domain"/>
    <property type="match status" value="1"/>
</dbReference>
<keyword evidence="14" id="KW-1185">Reference proteome</keyword>
<keyword evidence="6" id="KW-0028">Amino-acid biosynthesis</keyword>
<keyword evidence="9" id="KW-0057">Aromatic amino acid biosynthesis</keyword>
<dbReference type="Gene3D" id="1.10.3660.10">
    <property type="entry name" value="6-phosphogluconate dehydrogenase C-terminal like domain"/>
    <property type="match status" value="1"/>
</dbReference>
<dbReference type="PANTHER" id="PTHR21363">
    <property type="entry name" value="PREPHENATE DEHYDROGENASE"/>
    <property type="match status" value="1"/>
</dbReference>
<keyword evidence="7" id="KW-0560">Oxidoreductase</keyword>
<keyword evidence="8" id="KW-0520">NAD</keyword>
<dbReference type="InterPro" id="IPR054480">
    <property type="entry name" value="AHAS_small-like_ACT"/>
</dbReference>
<evidence type="ECO:0000313" key="14">
    <source>
        <dbReference type="Proteomes" id="UP000323521"/>
    </source>
</evidence>
<dbReference type="PROSITE" id="PS51176">
    <property type="entry name" value="PDH_ADH"/>
    <property type="match status" value="1"/>
</dbReference>
<dbReference type="SUPFAM" id="SSF48179">
    <property type="entry name" value="6-phosphogluconate dehydrogenase C-terminal domain-like"/>
    <property type="match status" value="1"/>
</dbReference>
<gene>
    <name evidence="13" type="ORF">DCMF_04290</name>
</gene>
<proteinExistence type="inferred from homology"/>
<dbReference type="GO" id="GO:0008977">
    <property type="term" value="F:prephenate dehydrogenase (NAD+) activity"/>
    <property type="evidence" value="ECO:0007669"/>
    <property type="project" value="UniProtKB-EC"/>
</dbReference>
<dbReference type="OrthoDB" id="9802008at2"/>
<dbReference type="Proteomes" id="UP000323521">
    <property type="component" value="Chromosome"/>
</dbReference>
<dbReference type="SUPFAM" id="SSF51735">
    <property type="entry name" value="NAD(P)-binding Rossmann-fold domains"/>
    <property type="match status" value="1"/>
</dbReference>
<dbReference type="InterPro" id="IPR046825">
    <property type="entry name" value="PDH_C"/>
</dbReference>
<dbReference type="SUPFAM" id="SSF55021">
    <property type="entry name" value="ACT-like"/>
    <property type="match status" value="1"/>
</dbReference>
<dbReference type="InterPro" id="IPR008927">
    <property type="entry name" value="6-PGluconate_DH-like_C_sf"/>
</dbReference>
<comment type="catalytic activity">
    <reaction evidence="10">
        <text>prephenate + NAD(+) = 3-(4-hydroxyphenyl)pyruvate + CO2 + NADH</text>
        <dbReference type="Rhea" id="RHEA:13869"/>
        <dbReference type="ChEBI" id="CHEBI:16526"/>
        <dbReference type="ChEBI" id="CHEBI:29934"/>
        <dbReference type="ChEBI" id="CHEBI:36242"/>
        <dbReference type="ChEBI" id="CHEBI:57540"/>
        <dbReference type="ChEBI" id="CHEBI:57945"/>
        <dbReference type="EC" id="1.3.1.12"/>
    </reaction>
</comment>
<dbReference type="GO" id="GO:0004665">
    <property type="term" value="F:prephenate dehydrogenase (NADP+) activity"/>
    <property type="evidence" value="ECO:0007669"/>
    <property type="project" value="InterPro"/>
</dbReference>
<evidence type="ECO:0000256" key="9">
    <source>
        <dbReference type="ARBA" id="ARBA00023141"/>
    </source>
</evidence>
<feature type="domain" description="ACT" evidence="12">
    <location>
        <begin position="296"/>
        <end position="365"/>
    </location>
</feature>
<dbReference type="Gene3D" id="3.30.70.260">
    <property type="match status" value="1"/>
</dbReference>
<dbReference type="PROSITE" id="PS51671">
    <property type="entry name" value="ACT"/>
    <property type="match status" value="1"/>
</dbReference>
<dbReference type="InterPro" id="IPR003099">
    <property type="entry name" value="Prephen_DH"/>
</dbReference>
<dbReference type="InterPro" id="IPR046826">
    <property type="entry name" value="PDH_N"/>
</dbReference>
<dbReference type="GO" id="GO:0070403">
    <property type="term" value="F:NAD+ binding"/>
    <property type="evidence" value="ECO:0007669"/>
    <property type="project" value="InterPro"/>
</dbReference>
<evidence type="ECO:0000256" key="8">
    <source>
        <dbReference type="ARBA" id="ARBA00023027"/>
    </source>
</evidence>
<evidence type="ECO:0000256" key="3">
    <source>
        <dbReference type="ARBA" id="ARBA00012068"/>
    </source>
</evidence>
<dbReference type="RefSeq" id="WP_148133285.1">
    <property type="nucleotide sequence ID" value="NZ_CP017634.1"/>
</dbReference>
<dbReference type="PANTHER" id="PTHR21363:SF0">
    <property type="entry name" value="PREPHENATE DEHYDROGENASE [NADP(+)]"/>
    <property type="match status" value="1"/>
</dbReference>
<name>A0A3G1KNR2_FORW1</name>
<evidence type="ECO:0000259" key="12">
    <source>
        <dbReference type="PROSITE" id="PS51671"/>
    </source>
</evidence>
<dbReference type="UniPathway" id="UPA00122">
    <property type="reaction ID" value="UER00961"/>
</dbReference>
<dbReference type="Pfam" id="PF02153">
    <property type="entry name" value="PDH_N"/>
    <property type="match status" value="1"/>
</dbReference>
<comment type="pathway">
    <text evidence="1">Amino-acid biosynthesis; L-tyrosine biosynthesis; (4-hydroxyphenyl)pyruvate from prephenate (NAD(+) route): step 1/1.</text>
</comment>
<protein>
    <recommendedName>
        <fullName evidence="4">Prephenate dehydrogenase</fullName>
        <ecNumber evidence="3">1.3.1.12</ecNumber>
    </recommendedName>
</protein>
<reference evidence="13 14" key="1">
    <citation type="submission" date="2016-10" db="EMBL/GenBank/DDBJ databases">
        <title>Complete Genome Sequence of Peptococcaceae strain DCMF.</title>
        <authorList>
            <person name="Edwards R.J."/>
            <person name="Holland S.I."/>
            <person name="Deshpande N.P."/>
            <person name="Wong Y.K."/>
            <person name="Ertan H."/>
            <person name="Manefield M."/>
            <person name="Russell T.L."/>
            <person name="Lee M.J."/>
        </authorList>
    </citation>
    <scope>NUCLEOTIDE SEQUENCE [LARGE SCALE GENOMIC DNA]</scope>
    <source>
        <strain evidence="13 14">DCMF</strain>
    </source>
</reference>
<dbReference type="FunFam" id="3.40.50.720:FF:000208">
    <property type="entry name" value="Prephenate dehydrogenase"/>
    <property type="match status" value="1"/>
</dbReference>
<dbReference type="Pfam" id="PF20463">
    <property type="entry name" value="PDH_C"/>
    <property type="match status" value="1"/>
</dbReference>
<dbReference type="InterPro" id="IPR036291">
    <property type="entry name" value="NAD(P)-bd_dom_sf"/>
</dbReference>
<sequence length="365" mass="39752">MMNQITIIGLGLIGGSLGLALSNSKKIPQVVGYDIGLSSIQEAVAKGAVHWGTTGLKLAVEHADAVLLAVPVGQMKKIVQNILPFLKNHCIIFDVGSTKNDLLQELSPMIPPKIYLIGGHPMAGSERAGISGAHPYLFENAIFVLTPQGHSNEQALKTVVELVELVGAKVKMMSPEVHDQIVAGVSHLPYLVAVSLVNTVHELSEELVDAPLLAAGGFRDTTRIAGGDPVMWRDISLSNRDNIIKMIDSFEKHLAEIKNTLEIRDENNLIHTFTQAQKNREQIPITYRGALPEVYELLVTVPDQPGMLSIITGSLGNRSVNISEIEVLQVRENQEGTIRLAFQKKSDLDCALDILLKQGIPVKRR</sequence>
<dbReference type="InterPro" id="IPR050812">
    <property type="entry name" value="Preph/Arog_dehydrog"/>
</dbReference>
<dbReference type="EMBL" id="CP017634">
    <property type="protein sequence ID" value="ATW24102.1"/>
    <property type="molecule type" value="Genomic_DNA"/>
</dbReference>
<dbReference type="FunFam" id="1.10.3660.10:FF:000003">
    <property type="entry name" value="Prephenate dehydrogenase"/>
    <property type="match status" value="1"/>
</dbReference>
<feature type="domain" description="Prephenate/arogenate dehydrogenase" evidence="11">
    <location>
        <begin position="3"/>
        <end position="291"/>
    </location>
</feature>
<dbReference type="InterPro" id="IPR045865">
    <property type="entry name" value="ACT-like_dom_sf"/>
</dbReference>
<evidence type="ECO:0000256" key="1">
    <source>
        <dbReference type="ARBA" id="ARBA00005067"/>
    </source>
</evidence>
<dbReference type="KEGG" id="fwa:DCMF_04290"/>
<evidence type="ECO:0000313" key="13">
    <source>
        <dbReference type="EMBL" id="ATW24102.1"/>
    </source>
</evidence>
<evidence type="ECO:0000256" key="6">
    <source>
        <dbReference type="ARBA" id="ARBA00022605"/>
    </source>
</evidence>
<evidence type="ECO:0000256" key="4">
    <source>
        <dbReference type="ARBA" id="ARBA00016891"/>
    </source>
</evidence>
<evidence type="ECO:0000259" key="11">
    <source>
        <dbReference type="PROSITE" id="PS51176"/>
    </source>
</evidence>
<dbReference type="AlphaFoldDB" id="A0A3G1KNR2"/>
<dbReference type="EC" id="1.3.1.12" evidence="3"/>
<dbReference type="InterPro" id="IPR002912">
    <property type="entry name" value="ACT_dom"/>
</dbReference>
<organism evidence="13 14">
    <name type="scientific">Formimonas warabiya</name>
    <dbReference type="NCBI Taxonomy" id="1761012"/>
    <lineage>
        <taxon>Bacteria</taxon>
        <taxon>Bacillati</taxon>
        <taxon>Bacillota</taxon>
        <taxon>Clostridia</taxon>
        <taxon>Eubacteriales</taxon>
        <taxon>Peptococcaceae</taxon>
        <taxon>Candidatus Formimonas</taxon>
    </lineage>
</organism>
<dbReference type="Pfam" id="PF22629">
    <property type="entry name" value="ACT_AHAS_ss"/>
    <property type="match status" value="1"/>
</dbReference>
<comment type="similarity">
    <text evidence="2">Belongs to the prephenate/arogenate dehydrogenase family.</text>
</comment>
<accession>A0A3G1KNR2</accession>
<evidence type="ECO:0000256" key="5">
    <source>
        <dbReference type="ARBA" id="ARBA00022498"/>
    </source>
</evidence>
<keyword evidence="5" id="KW-0827">Tyrosine biosynthesis</keyword>
<evidence type="ECO:0000256" key="2">
    <source>
        <dbReference type="ARBA" id="ARBA00007964"/>
    </source>
</evidence>
<evidence type="ECO:0000256" key="10">
    <source>
        <dbReference type="ARBA" id="ARBA00049260"/>
    </source>
</evidence>